<dbReference type="Proteomes" id="UP000535078">
    <property type="component" value="Unassembled WGS sequence"/>
</dbReference>
<organism evidence="3 4">
    <name type="scientific">Sphingopyxis italica</name>
    <dbReference type="NCBI Taxonomy" id="1129133"/>
    <lineage>
        <taxon>Bacteria</taxon>
        <taxon>Pseudomonadati</taxon>
        <taxon>Pseudomonadota</taxon>
        <taxon>Alphaproteobacteria</taxon>
        <taxon>Sphingomonadales</taxon>
        <taxon>Sphingomonadaceae</taxon>
        <taxon>Sphingopyxis</taxon>
    </lineage>
</organism>
<dbReference type="GO" id="GO:0016020">
    <property type="term" value="C:membrane"/>
    <property type="evidence" value="ECO:0007669"/>
    <property type="project" value="InterPro"/>
</dbReference>
<dbReference type="InterPro" id="IPR011041">
    <property type="entry name" value="Quinoprot_gluc/sorb_DH_b-prop"/>
</dbReference>
<dbReference type="PANTHER" id="PTHR19328">
    <property type="entry name" value="HEDGEHOG-INTERACTING PROTEIN"/>
    <property type="match status" value="1"/>
</dbReference>
<evidence type="ECO:0000259" key="2">
    <source>
        <dbReference type="PROSITE" id="PS50268"/>
    </source>
</evidence>
<dbReference type="InterPro" id="IPR002126">
    <property type="entry name" value="Cadherin-like_dom"/>
</dbReference>
<dbReference type="Pfam" id="PF07995">
    <property type="entry name" value="GSDH"/>
    <property type="match status" value="1"/>
</dbReference>
<protein>
    <recommendedName>
        <fullName evidence="2">Cadherin domain-containing protein</fullName>
    </recommendedName>
</protein>
<keyword evidence="1" id="KW-0732">Signal</keyword>
<dbReference type="InterPro" id="IPR012938">
    <property type="entry name" value="Glc/Sorbosone_DH"/>
</dbReference>
<reference evidence="3 4" key="1">
    <citation type="submission" date="2020-03" db="EMBL/GenBank/DDBJ databases">
        <title>Genomic Encyclopedia of Type Strains, Phase IV (KMG-IV): sequencing the most valuable type-strain genomes for metagenomic binning, comparative biology and taxonomic classification.</title>
        <authorList>
            <person name="Goeker M."/>
        </authorList>
    </citation>
    <scope>NUCLEOTIDE SEQUENCE [LARGE SCALE GENOMIC DNA]</scope>
    <source>
        <strain evidence="3 4">DSM 25229</strain>
    </source>
</reference>
<dbReference type="GO" id="GO:0005509">
    <property type="term" value="F:calcium ion binding"/>
    <property type="evidence" value="ECO:0007669"/>
    <property type="project" value="InterPro"/>
</dbReference>
<keyword evidence="4" id="KW-1185">Reference proteome</keyword>
<feature type="domain" description="Cadherin" evidence="2">
    <location>
        <begin position="40"/>
        <end position="151"/>
    </location>
</feature>
<dbReference type="PROSITE" id="PS51257">
    <property type="entry name" value="PROKAR_LIPOPROTEIN"/>
    <property type="match status" value="1"/>
</dbReference>
<feature type="signal peptide" evidence="1">
    <location>
        <begin position="1"/>
        <end position="17"/>
    </location>
</feature>
<dbReference type="RefSeq" id="WP_167919654.1">
    <property type="nucleotide sequence ID" value="NZ_JAATIT010000001.1"/>
</dbReference>
<evidence type="ECO:0000313" key="3">
    <source>
        <dbReference type="EMBL" id="NJB88731.1"/>
    </source>
</evidence>
<dbReference type="PANTHER" id="PTHR19328:SF13">
    <property type="entry name" value="HIPL1 PROTEIN"/>
    <property type="match status" value="1"/>
</dbReference>
<dbReference type="EMBL" id="JAATIT010000001">
    <property type="protein sequence ID" value="NJB88731.1"/>
    <property type="molecule type" value="Genomic_DNA"/>
</dbReference>
<gene>
    <name evidence="3" type="ORF">GGR90_000883</name>
</gene>
<dbReference type="Pfam" id="PF17963">
    <property type="entry name" value="Big_9"/>
    <property type="match status" value="1"/>
</dbReference>
<sequence length="493" mass="50845">MRMLFVVSLALAPLLLASCGDGGSGGGDGDPPGANAPPAFTSLQTVSVAENGTAAYQAAASDPDGDTLSFAIDGGADAARFSITPAGALRFSAAPDYDLPGDADGDNVYAVQLRVSDGSASATQAVNITVTNSREGIAVARVGTGFNQPLYVAPIPGDSRVYVVEKGGNVYRFDPANGSRALVLDIADISTDGERGLLGLAAYPDHASSQRLFVVATATNGAVQVRRYTLGQPDSSTAYDTVLDIPHAENSNHNGGWIGYGPDGHVYVAVGDGGGSGDPGNNAQNRNSRLGKILRFAVGGGGDSYSPAPGNPFMAGGGDPYVYAFGLRNPFRAAFSGSTLIIGDVGQTAVEEVDMLTTSQPGLNFGWPFREGTQSYRGTAPGGLTDPVLEYLRGTGPRQGRTVTGGYVYRGPVASLQDHYVFADFIAGNIWTVPFADLVPGQTLASSRFARRNEDFAPDAGTLSQIASFGEDSAGNLFLVSLGGDIFMVRQGT</sequence>
<dbReference type="PROSITE" id="PS50268">
    <property type="entry name" value="CADHERIN_2"/>
    <property type="match status" value="1"/>
</dbReference>
<name>A0A7X5XR02_9SPHN</name>
<dbReference type="InterPro" id="IPR011042">
    <property type="entry name" value="6-blade_b-propeller_TolB-like"/>
</dbReference>
<dbReference type="Gene3D" id="2.60.40.60">
    <property type="entry name" value="Cadherins"/>
    <property type="match status" value="1"/>
</dbReference>
<dbReference type="AlphaFoldDB" id="A0A7X5XR02"/>
<evidence type="ECO:0000313" key="4">
    <source>
        <dbReference type="Proteomes" id="UP000535078"/>
    </source>
</evidence>
<accession>A0A7X5XR02</accession>
<evidence type="ECO:0000256" key="1">
    <source>
        <dbReference type="SAM" id="SignalP"/>
    </source>
</evidence>
<proteinExistence type="predicted"/>
<feature type="chain" id="PRO_5031430156" description="Cadherin domain-containing protein" evidence="1">
    <location>
        <begin position="18"/>
        <end position="493"/>
    </location>
</feature>
<dbReference type="GO" id="GO:0007156">
    <property type="term" value="P:homophilic cell adhesion via plasma membrane adhesion molecules"/>
    <property type="evidence" value="ECO:0007669"/>
    <property type="project" value="InterPro"/>
</dbReference>
<dbReference type="Gene3D" id="2.120.10.30">
    <property type="entry name" value="TolB, C-terminal domain"/>
    <property type="match status" value="1"/>
</dbReference>
<comment type="caution">
    <text evidence="3">The sequence shown here is derived from an EMBL/GenBank/DDBJ whole genome shotgun (WGS) entry which is preliminary data.</text>
</comment>
<dbReference type="SUPFAM" id="SSF50952">
    <property type="entry name" value="Soluble quinoprotein glucose dehydrogenase"/>
    <property type="match status" value="1"/>
</dbReference>